<evidence type="ECO:0000256" key="1">
    <source>
        <dbReference type="SAM" id="SignalP"/>
    </source>
</evidence>
<feature type="signal peptide" evidence="1">
    <location>
        <begin position="1"/>
        <end position="27"/>
    </location>
</feature>
<protein>
    <recommendedName>
        <fullName evidence="4">Secreted protein</fullName>
    </recommendedName>
</protein>
<organism evidence="2 3">
    <name type="scientific">Kockovaella imperatae</name>
    <dbReference type="NCBI Taxonomy" id="4999"/>
    <lineage>
        <taxon>Eukaryota</taxon>
        <taxon>Fungi</taxon>
        <taxon>Dikarya</taxon>
        <taxon>Basidiomycota</taxon>
        <taxon>Agaricomycotina</taxon>
        <taxon>Tremellomycetes</taxon>
        <taxon>Tremellales</taxon>
        <taxon>Cuniculitremaceae</taxon>
        <taxon>Kockovaella</taxon>
    </lineage>
</organism>
<gene>
    <name evidence="2" type="ORF">BD324DRAFT_617143</name>
</gene>
<evidence type="ECO:0008006" key="4">
    <source>
        <dbReference type="Google" id="ProtNLM"/>
    </source>
</evidence>
<evidence type="ECO:0000313" key="3">
    <source>
        <dbReference type="Proteomes" id="UP000193218"/>
    </source>
</evidence>
<reference evidence="2 3" key="1">
    <citation type="submission" date="2017-03" db="EMBL/GenBank/DDBJ databases">
        <title>Widespread Adenine N6-methylation of Active Genes in Fungi.</title>
        <authorList>
            <consortium name="DOE Joint Genome Institute"/>
            <person name="Mondo S.J."/>
            <person name="Dannebaum R.O."/>
            <person name="Kuo R.C."/>
            <person name="Louie K.B."/>
            <person name="Bewick A.J."/>
            <person name="Labutti K."/>
            <person name="Haridas S."/>
            <person name="Kuo A."/>
            <person name="Salamov A."/>
            <person name="Ahrendt S.R."/>
            <person name="Lau R."/>
            <person name="Bowen B.P."/>
            <person name="Lipzen A."/>
            <person name="Sullivan W."/>
            <person name="Andreopoulos W.B."/>
            <person name="Clum A."/>
            <person name="Lindquist E."/>
            <person name="Daum C."/>
            <person name="Northen T.R."/>
            <person name="Ramamoorthy G."/>
            <person name="Schmitz R.J."/>
            <person name="Gryganskyi A."/>
            <person name="Culley D."/>
            <person name="Magnuson J."/>
            <person name="James T.Y."/>
            <person name="O'Malley M.A."/>
            <person name="Stajich J.E."/>
            <person name="Spatafora J.W."/>
            <person name="Visel A."/>
            <person name="Grigoriev I.V."/>
        </authorList>
    </citation>
    <scope>NUCLEOTIDE SEQUENCE [LARGE SCALE GENOMIC DNA]</scope>
    <source>
        <strain evidence="2 3">NRRL Y-17943</strain>
    </source>
</reference>
<keyword evidence="1" id="KW-0732">Signal</keyword>
<dbReference type="EMBL" id="NBSH01000002">
    <property type="protein sequence ID" value="ORX40276.1"/>
    <property type="molecule type" value="Genomic_DNA"/>
</dbReference>
<evidence type="ECO:0000313" key="2">
    <source>
        <dbReference type="EMBL" id="ORX40276.1"/>
    </source>
</evidence>
<feature type="non-terminal residue" evidence="2">
    <location>
        <position position="75"/>
    </location>
</feature>
<comment type="caution">
    <text evidence="2">The sequence shown here is derived from an EMBL/GenBank/DDBJ whole genome shotgun (WGS) entry which is preliminary data.</text>
</comment>
<feature type="chain" id="PRO_5012010946" description="Secreted protein" evidence="1">
    <location>
        <begin position="28"/>
        <end position="75"/>
    </location>
</feature>
<proteinExistence type="predicted"/>
<dbReference type="InParanoid" id="A0A1Y1US35"/>
<name>A0A1Y1US35_9TREE</name>
<dbReference type="AlphaFoldDB" id="A0A1Y1US35"/>
<keyword evidence="3" id="KW-1185">Reference proteome</keyword>
<dbReference type="Proteomes" id="UP000193218">
    <property type="component" value="Unassembled WGS sequence"/>
</dbReference>
<dbReference type="RefSeq" id="XP_021874061.1">
    <property type="nucleotide sequence ID" value="XM_022014888.1"/>
</dbReference>
<sequence>MGKGKGAVRLSLLISLTFSSLESTVLTLPYGDWKSIWSKERACRSYISPPLHLRKGAFFSRKLHSKASLTSFDPD</sequence>
<dbReference type="GeneID" id="33556696"/>
<accession>A0A1Y1US35</accession>